<dbReference type="EMBL" id="BAEQ01000016">
    <property type="protein sequence ID" value="GAC27833.1"/>
    <property type="molecule type" value="Genomic_DNA"/>
</dbReference>
<proteinExistence type="inferred from homology"/>
<comment type="caution">
    <text evidence="10">Lacks conserved residue(s) required for the propagation of feature annotation.</text>
</comment>
<name>K6ZFY6_9ALTE</name>
<dbReference type="PANTHER" id="PTHR42739:SF1">
    <property type="entry name" value="MALATE SYNTHASE G"/>
    <property type="match status" value="1"/>
</dbReference>
<dbReference type="GO" id="GO:0000287">
    <property type="term" value="F:magnesium ion binding"/>
    <property type="evidence" value="ECO:0007669"/>
    <property type="project" value="TreeGrafter"/>
</dbReference>
<feature type="binding site" evidence="10">
    <location>
        <position position="338"/>
    </location>
    <ligand>
        <name>acetyl-CoA</name>
        <dbReference type="ChEBI" id="CHEBI:57288"/>
    </ligand>
</feature>
<feature type="binding site" evidence="10">
    <location>
        <position position="365"/>
    </location>
    <ligand>
        <name>glyoxylate</name>
        <dbReference type="ChEBI" id="CHEBI:36655"/>
    </ligand>
</feature>
<feature type="binding site" evidence="10">
    <location>
        <position position="565"/>
    </location>
    <ligand>
        <name>acetyl-CoA</name>
        <dbReference type="ChEBI" id="CHEBI:57288"/>
    </ligand>
</feature>
<feature type="active site" description="Proton acceptor" evidence="10 12">
    <location>
        <position position="365"/>
    </location>
</feature>
<dbReference type="GO" id="GO:0004474">
    <property type="term" value="F:malate synthase activity"/>
    <property type="evidence" value="ECO:0007669"/>
    <property type="project" value="UniProtKB-UniRule"/>
</dbReference>
<dbReference type="OrthoDB" id="9762054at2"/>
<dbReference type="NCBIfam" id="NF002825">
    <property type="entry name" value="PRK02999.1"/>
    <property type="match status" value="1"/>
</dbReference>
<dbReference type="Pfam" id="PF20659">
    <property type="entry name" value="MS_C"/>
    <property type="match status" value="1"/>
</dbReference>
<feature type="binding site" evidence="10">
    <location>
        <position position="484"/>
    </location>
    <ligand>
        <name>Mg(2+)</name>
        <dbReference type="ChEBI" id="CHEBI:18420"/>
    </ligand>
</feature>
<evidence type="ECO:0000256" key="6">
    <source>
        <dbReference type="ARBA" id="ARBA00022723"/>
    </source>
</evidence>
<evidence type="ECO:0000313" key="18">
    <source>
        <dbReference type="EMBL" id="GAC27833.1"/>
    </source>
</evidence>
<dbReference type="GO" id="GO:0006099">
    <property type="term" value="P:tricarboxylic acid cycle"/>
    <property type="evidence" value="ECO:0007669"/>
    <property type="project" value="UniProtKB-KW"/>
</dbReference>
<evidence type="ECO:0000256" key="8">
    <source>
        <dbReference type="ARBA" id="ARBA00023097"/>
    </source>
</evidence>
<evidence type="ECO:0000256" key="13">
    <source>
        <dbReference type="RuleBase" id="RU003572"/>
    </source>
</evidence>
<evidence type="ECO:0000256" key="9">
    <source>
        <dbReference type="ARBA" id="ARBA00047918"/>
    </source>
</evidence>
<feature type="region of interest" description="Disordered" evidence="14">
    <location>
        <begin position="1"/>
        <end position="22"/>
    </location>
</feature>
<dbReference type="SUPFAM" id="SSF51645">
    <property type="entry name" value="Malate synthase G"/>
    <property type="match status" value="1"/>
</dbReference>
<keyword evidence="7 10" id="KW-0460">Magnesium</keyword>
<dbReference type="STRING" id="1121922.GCA_000428905_01477"/>
<keyword evidence="4 10" id="KW-0816">Tricarboxylic acid cycle</keyword>
<feature type="modified residue" description="Cysteine sulfenic acid (-SOH)" evidence="10">
    <location>
        <position position="646"/>
    </location>
</feature>
<feature type="binding site" evidence="10">
    <location>
        <begin position="150"/>
        <end position="151"/>
    </location>
    <ligand>
        <name>acetyl-CoA</name>
        <dbReference type="ChEBI" id="CHEBI:57288"/>
    </ligand>
</feature>
<dbReference type="InterPro" id="IPR001465">
    <property type="entry name" value="Malate_synthase_TIM"/>
</dbReference>
<evidence type="ECO:0000259" key="15">
    <source>
        <dbReference type="Pfam" id="PF01274"/>
    </source>
</evidence>
<dbReference type="InterPro" id="IPR046363">
    <property type="entry name" value="MS_N_TIM-barrel_dom"/>
</dbReference>
<feature type="domain" description="Malate synthase G alpha-beta insertion" evidence="16">
    <location>
        <begin position="185"/>
        <end position="260"/>
    </location>
</feature>
<feature type="binding site" evidence="10">
    <location>
        <begin position="481"/>
        <end position="484"/>
    </location>
    <ligand>
        <name>glyoxylate</name>
        <dbReference type="ChEBI" id="CHEBI:36655"/>
    </ligand>
</feature>
<protein>
    <recommendedName>
        <fullName evidence="10 11">Malate synthase G</fullName>
        <ecNumber evidence="10 11">2.3.3.9</ecNumber>
    </recommendedName>
</protein>
<comment type="cofactor">
    <cofactor evidence="1 10">
        <name>Mg(2+)</name>
        <dbReference type="ChEBI" id="CHEBI:18420"/>
    </cofactor>
</comment>
<feature type="binding site" evidence="10">
    <location>
        <position position="143"/>
    </location>
    <ligand>
        <name>acetyl-CoA</name>
        <dbReference type="ChEBI" id="CHEBI:57288"/>
    </ligand>
</feature>
<feature type="domain" description="Malate synthase TIM barrel" evidence="15">
    <location>
        <begin position="362"/>
        <end position="602"/>
    </location>
</feature>
<comment type="caution">
    <text evidence="18">The sequence shown here is derived from an EMBL/GenBank/DDBJ whole genome shotgun (WGS) entry which is preliminary data.</text>
</comment>
<feature type="domain" description="Malate synthase C-terminal" evidence="17">
    <location>
        <begin position="621"/>
        <end position="702"/>
    </location>
</feature>
<feature type="binding site" evidence="10">
    <location>
        <position position="456"/>
    </location>
    <ligand>
        <name>Mg(2+)</name>
        <dbReference type="ChEBI" id="CHEBI:18420"/>
    </ligand>
</feature>
<comment type="pathway">
    <text evidence="10 13">Carbohydrate metabolism; glyoxylate cycle; (S)-malate from isocitrate: step 2/2.</text>
</comment>
<dbReference type="HAMAP" id="MF_00641">
    <property type="entry name" value="Malate_synth_G"/>
    <property type="match status" value="1"/>
</dbReference>
<dbReference type="InterPro" id="IPR048355">
    <property type="entry name" value="MS_C"/>
</dbReference>
<gene>
    <name evidence="10 18" type="primary">glcB</name>
    <name evidence="18" type="ORF">GPAL_0954</name>
</gene>
<comment type="function">
    <text evidence="10">Involved in the glycolate utilization. Catalyzes the condensation and subsequent hydrolysis of acetyl-coenzyme A (acetyl-CoA) and glyoxylate to form malate and CoA.</text>
</comment>
<evidence type="ECO:0000256" key="3">
    <source>
        <dbReference type="ARBA" id="ARBA00022490"/>
    </source>
</evidence>
<keyword evidence="2 10" id="KW-0329">Glyoxylate bypass</keyword>
<evidence type="ECO:0000256" key="1">
    <source>
        <dbReference type="ARBA" id="ARBA00001946"/>
    </source>
</evidence>
<comment type="subunit">
    <text evidence="10">Monomer.</text>
</comment>
<evidence type="ECO:0000256" key="12">
    <source>
        <dbReference type="PIRSR" id="PIRSR601465-50"/>
    </source>
</evidence>
<evidence type="ECO:0000256" key="11">
    <source>
        <dbReference type="NCBIfam" id="TIGR01345"/>
    </source>
</evidence>
<organism evidence="18 19">
    <name type="scientific">Brumicola pallidula DSM 14239 = ACAM 615</name>
    <dbReference type="NCBI Taxonomy" id="1121922"/>
    <lineage>
        <taxon>Bacteria</taxon>
        <taxon>Pseudomonadati</taxon>
        <taxon>Pseudomonadota</taxon>
        <taxon>Gammaproteobacteria</taxon>
        <taxon>Alteromonadales</taxon>
        <taxon>Alteromonadaceae</taxon>
        <taxon>Brumicola</taxon>
    </lineage>
</organism>
<dbReference type="InterPro" id="IPR011076">
    <property type="entry name" value="Malate_synth_sf"/>
</dbReference>
<sequence>MSTISAKTTGTSGTNGTSASQINEQTTAQRYVTKGKLSVAGELLEFIESSALPNSQIEPTVFWQGFEQVLENLIPLNKALLRERETLQQQINDFYCNEPNASADEYKIFLSSIGYLQAVPAPRPIATQHVDPEIATMAGPQLVVPINNARYALNAVNARWGSLYDALYGTDVISDADGAEAQGQYNPIRGNKVILKAREYLDSILPLVSGSHVGSLQYQLNDSGLLVTLADGNKTTLQDPTQLIGFQGKIDKPLAIVVCHNGLHAEIQFDNSHPIGKTDPATVKDIALESALTTIMDCEDSVAAVDAEDKTLVYQNWLGLMQGSLQIQLNKGNETFTRSMNPDREYQTLANESITLSGRSLMFIRNVGHLMTNNAILFEGEEIPEGIMDAMITSLIAKHDLLNNSMFKNAKENSIYIVKPKMHGPDEVAFTNRLFSSVEHVLDLPKNTIKIGIMDEERRTSLNLGACIEAANERVVFINTGFLDRTGDEIHTSMLKGAFAPKAEIKARPWLHAYELANVATGLNFGLSGRAQIGKGMWPIPEQMANMMAIKIGHPQAGANTAWVPSPTAATLHALHYHQINVFEQQKSIINDNQNSHLTYIDSILEIPLMAQDAELSSQQVTRELDNNVQGILGYVVRWVHQGIGCSKVLDINGVGLMEDRATLRISSQHIANWLEHEIVTTQQVNESLQRMAILVDSQNENDAEYIPMLPDLSDSIGFQAAKDLIFLGKEQPSGYTEPLLHARRREMKARLKNLKV</sequence>
<dbReference type="NCBIfam" id="TIGR01345">
    <property type="entry name" value="malate_syn_G"/>
    <property type="match status" value="1"/>
</dbReference>
<comment type="similarity">
    <text evidence="10 13">Belongs to the malate synthase family. GlcB subfamily.</text>
</comment>
<dbReference type="EC" id="2.3.3.9" evidence="10 11"/>
<dbReference type="Pfam" id="PF01274">
    <property type="entry name" value="MS_TIM-barrel"/>
    <property type="match status" value="1"/>
</dbReference>
<evidence type="ECO:0000259" key="17">
    <source>
        <dbReference type="Pfam" id="PF20659"/>
    </source>
</evidence>
<evidence type="ECO:0000259" key="16">
    <source>
        <dbReference type="Pfam" id="PF20658"/>
    </source>
</evidence>
<keyword evidence="8 10" id="KW-0558">Oxidation</keyword>
<evidence type="ECO:0000256" key="14">
    <source>
        <dbReference type="SAM" id="MobiDB-lite"/>
    </source>
</evidence>
<dbReference type="RefSeq" id="WP_006009624.1">
    <property type="nucleotide sequence ID" value="NZ_BAEQ01000016.1"/>
</dbReference>
<evidence type="ECO:0000313" key="19">
    <source>
        <dbReference type="Proteomes" id="UP000006251"/>
    </source>
</evidence>
<reference evidence="19" key="1">
    <citation type="journal article" date="2014" name="Environ. Microbiol.">
        <title>Comparative genomics of the marine bacterial genus Glaciecola reveals the high degree of genomic diversity and genomic characteristic for cold adaptation.</title>
        <authorList>
            <person name="Qin Q.L."/>
            <person name="Xie B.B."/>
            <person name="Yu Y."/>
            <person name="Shu Y.L."/>
            <person name="Rong J.C."/>
            <person name="Zhang Y.J."/>
            <person name="Zhao D.L."/>
            <person name="Chen X.L."/>
            <person name="Zhang X.Y."/>
            <person name="Chen B."/>
            <person name="Zhou B.C."/>
            <person name="Zhang Y.Z."/>
        </authorList>
    </citation>
    <scope>NUCLEOTIDE SEQUENCE [LARGE SCALE GENOMIC DNA]</scope>
    <source>
        <strain evidence="19">ACAM 615</strain>
    </source>
</reference>
<feature type="binding site" evidence="10">
    <location>
        <position position="301"/>
    </location>
    <ligand>
        <name>acetyl-CoA</name>
        <dbReference type="ChEBI" id="CHEBI:57288"/>
    </ligand>
</feature>
<dbReference type="InterPro" id="IPR048357">
    <property type="entry name" value="MSG_insertion"/>
</dbReference>
<dbReference type="Pfam" id="PF20658">
    <property type="entry name" value="MSG_insertion"/>
    <property type="match status" value="1"/>
</dbReference>
<dbReference type="Gene3D" id="3.20.20.360">
    <property type="entry name" value="Malate synthase, domain 3"/>
    <property type="match status" value="2"/>
</dbReference>
<evidence type="ECO:0000256" key="5">
    <source>
        <dbReference type="ARBA" id="ARBA00022679"/>
    </source>
</evidence>
<dbReference type="AlphaFoldDB" id="K6ZFY6"/>
<accession>K6ZFY6</accession>
<feature type="compositionally biased region" description="Low complexity" evidence="14">
    <location>
        <begin position="8"/>
        <end position="20"/>
    </location>
</feature>
<keyword evidence="3 10" id="KW-0963">Cytoplasm</keyword>
<dbReference type="UniPathway" id="UPA00703">
    <property type="reaction ID" value="UER00720"/>
</dbReference>
<dbReference type="Gene3D" id="1.20.1220.12">
    <property type="entry name" value="Malate synthase, domain III"/>
    <property type="match status" value="1"/>
</dbReference>
<dbReference type="InterPro" id="IPR006253">
    <property type="entry name" value="Malate_synthG"/>
</dbReference>
<feature type="active site" description="Proton donor" evidence="10 12">
    <location>
        <position position="660"/>
    </location>
</feature>
<dbReference type="InterPro" id="IPR044856">
    <property type="entry name" value="Malate_synth_C_sf"/>
</dbReference>
<comment type="subcellular location">
    <subcellularLocation>
        <location evidence="10 13">Cytoplasm</location>
    </subcellularLocation>
</comment>
<evidence type="ECO:0000256" key="2">
    <source>
        <dbReference type="ARBA" id="ARBA00022435"/>
    </source>
</evidence>
<dbReference type="PANTHER" id="PTHR42739">
    <property type="entry name" value="MALATE SYNTHASE G"/>
    <property type="match status" value="1"/>
</dbReference>
<dbReference type="GO" id="GO:0006097">
    <property type="term" value="P:glyoxylate cycle"/>
    <property type="evidence" value="ECO:0007669"/>
    <property type="project" value="UniProtKB-UniRule"/>
</dbReference>
<evidence type="ECO:0000256" key="4">
    <source>
        <dbReference type="ARBA" id="ARBA00022532"/>
    </source>
</evidence>
<dbReference type="Proteomes" id="UP000006251">
    <property type="component" value="Unassembled WGS sequence"/>
</dbReference>
<dbReference type="GO" id="GO:0005829">
    <property type="term" value="C:cytosol"/>
    <property type="evidence" value="ECO:0007669"/>
    <property type="project" value="TreeGrafter"/>
</dbReference>
<evidence type="ECO:0000256" key="7">
    <source>
        <dbReference type="ARBA" id="ARBA00022842"/>
    </source>
</evidence>
<keyword evidence="5 10" id="KW-0808">Transferase</keyword>
<comment type="catalytic activity">
    <reaction evidence="9 10 13">
        <text>glyoxylate + acetyl-CoA + H2O = (S)-malate + CoA + H(+)</text>
        <dbReference type="Rhea" id="RHEA:18181"/>
        <dbReference type="ChEBI" id="CHEBI:15377"/>
        <dbReference type="ChEBI" id="CHEBI:15378"/>
        <dbReference type="ChEBI" id="CHEBI:15589"/>
        <dbReference type="ChEBI" id="CHEBI:36655"/>
        <dbReference type="ChEBI" id="CHEBI:57287"/>
        <dbReference type="ChEBI" id="CHEBI:57288"/>
        <dbReference type="EC" id="2.3.3.9"/>
    </reaction>
</comment>
<keyword evidence="6 10" id="KW-0479">Metal-binding</keyword>
<dbReference type="GO" id="GO:0009436">
    <property type="term" value="P:glyoxylate catabolic process"/>
    <property type="evidence" value="ECO:0007669"/>
    <property type="project" value="TreeGrafter"/>
</dbReference>
<evidence type="ECO:0000256" key="10">
    <source>
        <dbReference type="HAMAP-Rule" id="MF_00641"/>
    </source>
</evidence>
<keyword evidence="19" id="KW-1185">Reference proteome</keyword>
<feature type="binding site" evidence="10">
    <location>
        <position position="456"/>
    </location>
    <ligand>
        <name>glyoxylate</name>
        <dbReference type="ChEBI" id="CHEBI:36655"/>
    </ligand>
</feature>